<reference evidence="2 3" key="1">
    <citation type="submission" date="2016-09" db="EMBL/GenBank/DDBJ databases">
        <title>Extensive genetic diversity and differential bi-allelic expression allows diatom success in the polar Southern Ocean.</title>
        <authorList>
            <consortium name="DOE Joint Genome Institute"/>
            <person name="Mock T."/>
            <person name="Otillar R.P."/>
            <person name="Strauss J."/>
            <person name="Dupont C."/>
            <person name="Frickenhaus S."/>
            <person name="Maumus F."/>
            <person name="Mcmullan M."/>
            <person name="Sanges R."/>
            <person name="Schmutz J."/>
            <person name="Toseland A."/>
            <person name="Valas R."/>
            <person name="Veluchamy A."/>
            <person name="Ward B.J."/>
            <person name="Allen A."/>
            <person name="Barry K."/>
            <person name="Falciatore A."/>
            <person name="Ferrante M."/>
            <person name="Fortunato A.E."/>
            <person name="Gloeckner G."/>
            <person name="Gruber A."/>
            <person name="Hipkin R."/>
            <person name="Janech M."/>
            <person name="Kroth P."/>
            <person name="Leese F."/>
            <person name="Lindquist E."/>
            <person name="Lyon B.R."/>
            <person name="Martin J."/>
            <person name="Mayer C."/>
            <person name="Parker M."/>
            <person name="Quesneville H."/>
            <person name="Raymond J."/>
            <person name="Uhlig C."/>
            <person name="Valentin K.U."/>
            <person name="Worden A.Z."/>
            <person name="Armbrust E.V."/>
            <person name="Bowler C."/>
            <person name="Green B."/>
            <person name="Moulton V."/>
            <person name="Van Oosterhout C."/>
            <person name="Grigoriev I."/>
        </authorList>
    </citation>
    <scope>NUCLEOTIDE SEQUENCE [LARGE SCALE GENOMIC DNA]</scope>
    <source>
        <strain evidence="2 3">CCMP1102</strain>
    </source>
</reference>
<organism evidence="2 3">
    <name type="scientific">Fragilariopsis cylindrus CCMP1102</name>
    <dbReference type="NCBI Taxonomy" id="635003"/>
    <lineage>
        <taxon>Eukaryota</taxon>
        <taxon>Sar</taxon>
        <taxon>Stramenopiles</taxon>
        <taxon>Ochrophyta</taxon>
        <taxon>Bacillariophyta</taxon>
        <taxon>Bacillariophyceae</taxon>
        <taxon>Bacillariophycidae</taxon>
        <taxon>Bacillariales</taxon>
        <taxon>Bacillariaceae</taxon>
        <taxon>Fragilariopsis</taxon>
    </lineage>
</organism>
<dbReference type="AlphaFoldDB" id="A0A1E7ETE2"/>
<evidence type="ECO:0000313" key="2">
    <source>
        <dbReference type="EMBL" id="OEU09241.1"/>
    </source>
</evidence>
<dbReference type="KEGG" id="fcy:FRACYDRAFT_271433"/>
<accession>A0A1E7ETE2</accession>
<keyword evidence="3" id="KW-1185">Reference proteome</keyword>
<proteinExistence type="predicted"/>
<dbReference type="InParanoid" id="A0A1E7ETE2"/>
<dbReference type="EMBL" id="KV784376">
    <property type="protein sequence ID" value="OEU09241.1"/>
    <property type="molecule type" value="Genomic_DNA"/>
</dbReference>
<dbReference type="OrthoDB" id="53919at2759"/>
<gene>
    <name evidence="2" type="ORF">FRACYDRAFT_271433</name>
</gene>
<dbReference type="Proteomes" id="UP000095751">
    <property type="component" value="Unassembled WGS sequence"/>
</dbReference>
<name>A0A1E7ETE2_9STRA</name>
<evidence type="ECO:0000256" key="1">
    <source>
        <dbReference type="SAM" id="MobiDB-lite"/>
    </source>
</evidence>
<sequence length="90" mass="9703">MHNPNVHPNARTADKMSMTDLIVNCVSDVCRSSSSDILSKGVSLVSAGYKSVSNYGDTPVSGTFDSIDTSQHGYGNSNNIQRAYPARYQD</sequence>
<evidence type="ECO:0000313" key="3">
    <source>
        <dbReference type="Proteomes" id="UP000095751"/>
    </source>
</evidence>
<feature type="region of interest" description="Disordered" evidence="1">
    <location>
        <begin position="56"/>
        <end position="90"/>
    </location>
</feature>
<feature type="compositionally biased region" description="Polar residues" evidence="1">
    <location>
        <begin position="56"/>
        <end position="81"/>
    </location>
</feature>
<protein>
    <submittedName>
        <fullName evidence="2">Uncharacterized protein</fullName>
    </submittedName>
</protein>